<evidence type="ECO:0008006" key="8">
    <source>
        <dbReference type="Google" id="ProtNLM"/>
    </source>
</evidence>
<reference evidence="6 7" key="1">
    <citation type="journal article" date="2016" name="Nat. Commun.">
        <title>Thousands of microbial genomes shed light on interconnected biogeochemical processes in an aquifer system.</title>
        <authorList>
            <person name="Anantharaman K."/>
            <person name="Brown C.T."/>
            <person name="Hug L.A."/>
            <person name="Sharon I."/>
            <person name="Castelle C.J."/>
            <person name="Probst A.J."/>
            <person name="Thomas B.C."/>
            <person name="Singh A."/>
            <person name="Wilkins M.J."/>
            <person name="Karaoz U."/>
            <person name="Brodie E.L."/>
            <person name="Williams K.H."/>
            <person name="Hubbard S.S."/>
            <person name="Banfield J.F."/>
        </authorList>
    </citation>
    <scope>NUCLEOTIDE SEQUENCE [LARGE SCALE GENOMIC DNA]</scope>
</reference>
<feature type="region of interest" description="Disordered" evidence="5">
    <location>
        <begin position="187"/>
        <end position="251"/>
    </location>
</feature>
<dbReference type="GO" id="GO:0051304">
    <property type="term" value="P:chromosome separation"/>
    <property type="evidence" value="ECO:0007669"/>
    <property type="project" value="InterPro"/>
</dbReference>
<evidence type="ECO:0000256" key="4">
    <source>
        <dbReference type="ARBA" id="ARBA00023306"/>
    </source>
</evidence>
<protein>
    <recommendedName>
        <fullName evidence="8">SMC-Scp complex subunit ScpB</fullName>
    </recommendedName>
</protein>
<keyword evidence="4" id="KW-0131">Cell cycle</keyword>
<feature type="compositionally biased region" description="Acidic residues" evidence="5">
    <location>
        <begin position="218"/>
        <end position="229"/>
    </location>
</feature>
<dbReference type="InterPro" id="IPR036388">
    <property type="entry name" value="WH-like_DNA-bd_sf"/>
</dbReference>
<comment type="caution">
    <text evidence="6">The sequence shown here is derived from an EMBL/GenBank/DDBJ whole genome shotgun (WGS) entry which is preliminary data.</text>
</comment>
<keyword evidence="1" id="KW-0963">Cytoplasm</keyword>
<dbReference type="STRING" id="1798661.A3D65_01425"/>
<keyword evidence="3" id="KW-0159">Chromosome partition</keyword>
<accession>A0A1G2D290</accession>
<dbReference type="Gene3D" id="1.10.10.10">
    <property type="entry name" value="Winged helix-like DNA-binding domain superfamily/Winged helix DNA-binding domain"/>
    <property type="match status" value="2"/>
</dbReference>
<keyword evidence="2" id="KW-0132">Cell division</keyword>
<dbReference type="Proteomes" id="UP000177996">
    <property type="component" value="Unassembled WGS sequence"/>
</dbReference>
<feature type="compositionally biased region" description="Basic and acidic residues" evidence="5">
    <location>
        <begin position="237"/>
        <end position="251"/>
    </location>
</feature>
<evidence type="ECO:0000256" key="2">
    <source>
        <dbReference type="ARBA" id="ARBA00022618"/>
    </source>
</evidence>
<evidence type="ECO:0000313" key="6">
    <source>
        <dbReference type="EMBL" id="OGZ07745.1"/>
    </source>
</evidence>
<gene>
    <name evidence="6" type="ORF">A3D65_01425</name>
</gene>
<sequence>MELPKAISAILFYRAEPMSVKELAGALKRTEGDVRDALTALDGAFEQTGITLLRKGDEVTLGTVPEVSELIERITKEELSRDLSKAALETLSIVLYKGPITRSEIDYVRGVNSTFILRNLLIRGLIEKIDNPKDQRSFLYQPSFQLLEYMGVPKIEDLPEYDSAMATLAGFVAAKAKEEEEVLSALTGNGESSDEQALTQTSADEASPPEIDERVLADEEDADVAEEDAACTNFDDTPLRSHTETDRSIGI</sequence>
<dbReference type="PANTHER" id="PTHR34298:SF2">
    <property type="entry name" value="SEGREGATION AND CONDENSATION PROTEIN B"/>
    <property type="match status" value="1"/>
</dbReference>
<dbReference type="Pfam" id="PF04079">
    <property type="entry name" value="SMC_ScpB"/>
    <property type="match status" value="1"/>
</dbReference>
<dbReference type="EMBL" id="MHLL01000053">
    <property type="protein sequence ID" value="OGZ07745.1"/>
    <property type="molecule type" value="Genomic_DNA"/>
</dbReference>
<evidence type="ECO:0000313" key="7">
    <source>
        <dbReference type="Proteomes" id="UP000177996"/>
    </source>
</evidence>
<evidence type="ECO:0000256" key="3">
    <source>
        <dbReference type="ARBA" id="ARBA00022829"/>
    </source>
</evidence>
<feature type="compositionally biased region" description="Polar residues" evidence="5">
    <location>
        <begin position="187"/>
        <end position="204"/>
    </location>
</feature>
<evidence type="ECO:0000256" key="1">
    <source>
        <dbReference type="ARBA" id="ARBA00022490"/>
    </source>
</evidence>
<name>A0A1G2D290_9BACT</name>
<dbReference type="GO" id="GO:0051301">
    <property type="term" value="P:cell division"/>
    <property type="evidence" value="ECO:0007669"/>
    <property type="project" value="UniProtKB-KW"/>
</dbReference>
<dbReference type="AlphaFoldDB" id="A0A1G2D290"/>
<dbReference type="SUPFAM" id="SSF46785">
    <property type="entry name" value="Winged helix' DNA-binding domain"/>
    <property type="match status" value="2"/>
</dbReference>
<proteinExistence type="predicted"/>
<dbReference type="InterPro" id="IPR036390">
    <property type="entry name" value="WH_DNA-bd_sf"/>
</dbReference>
<organism evidence="6 7">
    <name type="scientific">Candidatus Lloydbacteria bacterium RIFCSPHIGHO2_02_FULL_50_13</name>
    <dbReference type="NCBI Taxonomy" id="1798661"/>
    <lineage>
        <taxon>Bacteria</taxon>
        <taxon>Candidatus Lloydiibacteriota</taxon>
    </lineage>
</organism>
<dbReference type="PANTHER" id="PTHR34298">
    <property type="entry name" value="SEGREGATION AND CONDENSATION PROTEIN B"/>
    <property type="match status" value="1"/>
</dbReference>
<evidence type="ECO:0000256" key="5">
    <source>
        <dbReference type="SAM" id="MobiDB-lite"/>
    </source>
</evidence>
<dbReference type="InterPro" id="IPR005234">
    <property type="entry name" value="ScpB_csome_segregation"/>
</dbReference>